<keyword evidence="1" id="KW-1133">Transmembrane helix</keyword>
<sequence length="223" mass="26466">MNGHLMKDKLLVVLTWIWIISLATLATIYIAWLIYPIEIQFLKLEKVVYLKAETIYYNFNKLMIYLTHPFISDLNMPSFPSSEDGLKHFADVKYLFTLAHGLFVILTFPVIYFLRRGWKQKSIFLYEGFFKIAIMLPIFIVVCAFLLGFDQFFTLFHEVLFPGDSTWQFNPLTDPVIWILPETFFLHCFIIFLLIYETITIILLIIGRKHLKLRKYKNKMQAL</sequence>
<reference evidence="2 3" key="1">
    <citation type="submission" date="2012-10" db="EMBL/GenBank/DDBJ databases">
        <authorList>
            <person name="Zadoks R.N."/>
            <person name="Moroni P."/>
            <person name="Richards V.P."/>
            <person name="Durkin S.A.S."/>
            <person name="Kim M."/>
            <person name="Pavinski Bitar P.D."/>
            <person name="Stanhope M.J."/>
            <person name="Town C.D."/>
            <person name="Venter J.C."/>
        </authorList>
    </citation>
    <scope>NUCLEOTIDE SEQUENCE [LARGE SCALE GENOMIC DNA]</scope>
    <source>
        <strain evidence="2 3">CCUG 29376</strain>
    </source>
</reference>
<dbReference type="InterPro" id="IPR010178">
    <property type="entry name" value="Lit"/>
</dbReference>
<name>A0AAV3JK79_STRAG</name>
<feature type="transmembrane region" description="Helical" evidence="1">
    <location>
        <begin position="126"/>
        <end position="149"/>
    </location>
</feature>
<feature type="transmembrane region" description="Helical" evidence="1">
    <location>
        <begin position="94"/>
        <end position="114"/>
    </location>
</feature>
<dbReference type="AlphaFoldDB" id="A0AAV3JK79"/>
<dbReference type="NCBIfam" id="TIGR01906">
    <property type="entry name" value="integ_TIGR01906"/>
    <property type="match status" value="1"/>
</dbReference>
<dbReference type="EMBL" id="ANDB01000010">
    <property type="protein sequence ID" value="EPW17692.1"/>
    <property type="molecule type" value="Genomic_DNA"/>
</dbReference>
<protein>
    <submittedName>
        <fullName evidence="2">Membrane protein</fullName>
    </submittedName>
</protein>
<dbReference type="Pfam" id="PF07314">
    <property type="entry name" value="Lit"/>
    <property type="match status" value="1"/>
</dbReference>
<comment type="caution">
    <text evidence="2">The sequence shown here is derived from an EMBL/GenBank/DDBJ whole genome shotgun (WGS) entry which is preliminary data.</text>
</comment>
<keyword evidence="1" id="KW-0472">Membrane</keyword>
<evidence type="ECO:0000256" key="1">
    <source>
        <dbReference type="SAM" id="Phobius"/>
    </source>
</evidence>
<feature type="transmembrane region" description="Helical" evidence="1">
    <location>
        <begin position="184"/>
        <end position="207"/>
    </location>
</feature>
<feature type="transmembrane region" description="Helical" evidence="1">
    <location>
        <begin position="12"/>
        <end position="35"/>
    </location>
</feature>
<evidence type="ECO:0000313" key="3">
    <source>
        <dbReference type="Proteomes" id="UP000015267"/>
    </source>
</evidence>
<proteinExistence type="predicted"/>
<evidence type="ECO:0000313" key="2">
    <source>
        <dbReference type="EMBL" id="EPW17692.1"/>
    </source>
</evidence>
<gene>
    <name evidence="2" type="ORF">SAG0055_08600</name>
</gene>
<organism evidence="2 3">
    <name type="scientific">Streptococcus agalactiae CCUG 29376</name>
    <dbReference type="NCBI Taxonomy" id="1105255"/>
    <lineage>
        <taxon>Bacteria</taxon>
        <taxon>Bacillati</taxon>
        <taxon>Bacillota</taxon>
        <taxon>Bacilli</taxon>
        <taxon>Lactobacillales</taxon>
        <taxon>Streptococcaceae</taxon>
        <taxon>Streptococcus</taxon>
    </lineage>
</organism>
<keyword evidence="1" id="KW-0812">Transmembrane</keyword>
<accession>A0AAV3JK79</accession>
<dbReference type="Proteomes" id="UP000015267">
    <property type="component" value="Unassembled WGS sequence"/>
</dbReference>